<organism evidence="5 6">
    <name type="scientific">Apiospora aurea</name>
    <dbReference type="NCBI Taxonomy" id="335848"/>
    <lineage>
        <taxon>Eukaryota</taxon>
        <taxon>Fungi</taxon>
        <taxon>Dikarya</taxon>
        <taxon>Ascomycota</taxon>
        <taxon>Pezizomycotina</taxon>
        <taxon>Sordariomycetes</taxon>
        <taxon>Xylariomycetidae</taxon>
        <taxon>Amphisphaeriales</taxon>
        <taxon>Apiosporaceae</taxon>
        <taxon>Apiospora</taxon>
    </lineage>
</organism>
<dbReference type="Proteomes" id="UP001391051">
    <property type="component" value="Unassembled WGS sequence"/>
</dbReference>
<dbReference type="GeneID" id="92081205"/>
<gene>
    <name evidence="5" type="ORF">PG986_011921</name>
</gene>
<evidence type="ECO:0000256" key="2">
    <source>
        <dbReference type="ARBA" id="ARBA00022630"/>
    </source>
</evidence>
<evidence type="ECO:0000256" key="4">
    <source>
        <dbReference type="ARBA" id="ARBA00023002"/>
    </source>
</evidence>
<dbReference type="SUPFAM" id="SSF51395">
    <property type="entry name" value="FMN-linked oxidoreductases"/>
    <property type="match status" value="1"/>
</dbReference>
<evidence type="ECO:0000313" key="5">
    <source>
        <dbReference type="EMBL" id="KAK7942808.1"/>
    </source>
</evidence>
<sequence length="110" mass="11697">MPDLAIAKPLTLKCGLTLPNRLAKAALAEGLADKDALPSKATNAVYSEWAKGGWGLVLTGNVDVEDASLLVEKIQLGWFLKFTGVHALGAAADSLHYRNLLQALARRTEA</sequence>
<comment type="similarity">
    <text evidence="1">Belongs to the NADH:flavin oxidoreductase/NADH oxidase family.</text>
</comment>
<keyword evidence="6" id="KW-1185">Reference proteome</keyword>
<comment type="caution">
    <text evidence="5">The sequence shown here is derived from an EMBL/GenBank/DDBJ whole genome shotgun (WGS) entry which is preliminary data.</text>
</comment>
<dbReference type="PANTHER" id="PTHR43656">
    <property type="entry name" value="BINDING OXIDOREDUCTASE, PUTATIVE (AFU_ORTHOLOGUE AFUA_2G08260)-RELATED"/>
    <property type="match status" value="1"/>
</dbReference>
<proteinExistence type="inferred from homology"/>
<dbReference type="RefSeq" id="XP_066694839.1">
    <property type="nucleotide sequence ID" value="XM_066848143.1"/>
</dbReference>
<dbReference type="EMBL" id="JAQQWE010000008">
    <property type="protein sequence ID" value="KAK7942808.1"/>
    <property type="molecule type" value="Genomic_DNA"/>
</dbReference>
<evidence type="ECO:0000256" key="1">
    <source>
        <dbReference type="ARBA" id="ARBA00005979"/>
    </source>
</evidence>
<evidence type="ECO:0000313" key="6">
    <source>
        <dbReference type="Proteomes" id="UP001391051"/>
    </source>
</evidence>
<keyword evidence="4" id="KW-0560">Oxidoreductase</keyword>
<dbReference type="Gene3D" id="3.20.20.70">
    <property type="entry name" value="Aldolase class I"/>
    <property type="match status" value="1"/>
</dbReference>
<dbReference type="InterPro" id="IPR051799">
    <property type="entry name" value="NADH_flavin_oxidoreductase"/>
</dbReference>
<protein>
    <submittedName>
        <fullName evidence="5">Uncharacterized protein</fullName>
    </submittedName>
</protein>
<keyword evidence="2" id="KW-0285">Flavoprotein</keyword>
<name>A0ABR1PYG8_9PEZI</name>
<dbReference type="PANTHER" id="PTHR43656:SF2">
    <property type="entry name" value="BINDING OXIDOREDUCTASE, PUTATIVE (AFU_ORTHOLOGUE AFUA_2G08260)-RELATED"/>
    <property type="match status" value="1"/>
</dbReference>
<accession>A0ABR1PYG8</accession>
<reference evidence="5 6" key="1">
    <citation type="submission" date="2023-01" db="EMBL/GenBank/DDBJ databases">
        <title>Analysis of 21 Apiospora genomes using comparative genomics revels a genus with tremendous synthesis potential of carbohydrate active enzymes and secondary metabolites.</title>
        <authorList>
            <person name="Sorensen T."/>
        </authorList>
    </citation>
    <scope>NUCLEOTIDE SEQUENCE [LARGE SCALE GENOMIC DNA]</scope>
    <source>
        <strain evidence="5 6">CBS 24483</strain>
    </source>
</reference>
<keyword evidence="3" id="KW-0288">FMN</keyword>
<evidence type="ECO:0000256" key="3">
    <source>
        <dbReference type="ARBA" id="ARBA00022643"/>
    </source>
</evidence>
<dbReference type="InterPro" id="IPR013785">
    <property type="entry name" value="Aldolase_TIM"/>
</dbReference>